<organism evidence="4 5">
    <name type="scientific">Spirosoma linguale (strain ATCC 33905 / DSM 74 / LMG 10896 / Claus 1)</name>
    <dbReference type="NCBI Taxonomy" id="504472"/>
    <lineage>
        <taxon>Bacteria</taxon>
        <taxon>Pseudomonadati</taxon>
        <taxon>Bacteroidota</taxon>
        <taxon>Cytophagia</taxon>
        <taxon>Cytophagales</taxon>
        <taxon>Cytophagaceae</taxon>
        <taxon>Spirosoma</taxon>
    </lineage>
</organism>
<dbReference type="SUPFAM" id="SSF52172">
    <property type="entry name" value="CheY-like"/>
    <property type="match status" value="1"/>
</dbReference>
<protein>
    <submittedName>
        <fullName evidence="4">Response regulator receiver protein</fullName>
    </submittedName>
</protein>
<dbReference type="HOGENOM" id="CLU_000445_69_17_10"/>
<dbReference type="Pfam" id="PF00072">
    <property type="entry name" value="Response_reg"/>
    <property type="match status" value="1"/>
</dbReference>
<proteinExistence type="predicted"/>
<name>D2QCA8_SPILD</name>
<feature type="modified residue" description="4-aspartylphosphate" evidence="1">
    <location>
        <position position="87"/>
    </location>
</feature>
<dbReference type="InterPro" id="IPR011006">
    <property type="entry name" value="CheY-like_superfamily"/>
</dbReference>
<dbReference type="AlphaFoldDB" id="D2QCA8"/>
<sequence length="160" mass="18875">MYETYLSRAPTVSQPEGQEVNRQVKTPRPTILVIEDNADEWFLIRWALLQHFPISQVIWISEPTRVMHYLNKCVQREIDLPRLILVDLYLPTAQSGLNVLQKIKRHAAYRTIPTIIISSSNNPDDIESALTHSSNSYIIKPFTYDEWRERFSMLRPYWTE</sequence>
<keyword evidence="1" id="KW-0597">Phosphoprotein</keyword>
<feature type="region of interest" description="Disordered" evidence="2">
    <location>
        <begin position="1"/>
        <end position="23"/>
    </location>
</feature>
<evidence type="ECO:0000256" key="2">
    <source>
        <dbReference type="SAM" id="MobiDB-lite"/>
    </source>
</evidence>
<dbReference type="eggNOG" id="COG0745">
    <property type="taxonomic scope" value="Bacteria"/>
</dbReference>
<evidence type="ECO:0000259" key="3">
    <source>
        <dbReference type="PROSITE" id="PS50110"/>
    </source>
</evidence>
<accession>D2QCA8</accession>
<dbReference type="PANTHER" id="PTHR44520">
    <property type="entry name" value="RESPONSE REGULATOR RCP1-RELATED"/>
    <property type="match status" value="1"/>
</dbReference>
<dbReference type="Proteomes" id="UP000002028">
    <property type="component" value="Chromosome"/>
</dbReference>
<keyword evidence="5" id="KW-1185">Reference proteome</keyword>
<dbReference type="STRING" id="504472.Slin_0153"/>
<dbReference type="InterPro" id="IPR052893">
    <property type="entry name" value="TCS_response_regulator"/>
</dbReference>
<evidence type="ECO:0000313" key="4">
    <source>
        <dbReference type="EMBL" id="ADB36219.1"/>
    </source>
</evidence>
<dbReference type="KEGG" id="sli:Slin_0153"/>
<dbReference type="Gene3D" id="3.40.50.2300">
    <property type="match status" value="1"/>
</dbReference>
<dbReference type="GO" id="GO:0000160">
    <property type="term" value="P:phosphorelay signal transduction system"/>
    <property type="evidence" value="ECO:0007669"/>
    <property type="project" value="InterPro"/>
</dbReference>
<evidence type="ECO:0000313" key="5">
    <source>
        <dbReference type="Proteomes" id="UP000002028"/>
    </source>
</evidence>
<reference evidence="4 5" key="1">
    <citation type="journal article" date="2010" name="Stand. Genomic Sci.">
        <title>Complete genome sequence of Spirosoma linguale type strain (1).</title>
        <authorList>
            <person name="Lail K."/>
            <person name="Sikorski J."/>
            <person name="Saunders E."/>
            <person name="Lapidus A."/>
            <person name="Glavina Del Rio T."/>
            <person name="Copeland A."/>
            <person name="Tice H."/>
            <person name="Cheng J.-F."/>
            <person name="Lucas S."/>
            <person name="Nolan M."/>
            <person name="Bruce D."/>
            <person name="Goodwin L."/>
            <person name="Pitluck S."/>
            <person name="Ivanova N."/>
            <person name="Mavromatis K."/>
            <person name="Ovchinnikova G."/>
            <person name="Pati A."/>
            <person name="Chen A."/>
            <person name="Palaniappan K."/>
            <person name="Land M."/>
            <person name="Hauser L."/>
            <person name="Chang Y.-J."/>
            <person name="Jeffries C.D."/>
            <person name="Chain P."/>
            <person name="Brettin T."/>
            <person name="Detter J.C."/>
            <person name="Schuetze A."/>
            <person name="Rohde M."/>
            <person name="Tindall B.J."/>
            <person name="Goeker M."/>
            <person name="Bristow J."/>
            <person name="Eisen J.A."/>
            <person name="Markowitz V."/>
            <person name="Hugenholtz P."/>
            <person name="Kyrpides N.C."/>
            <person name="Klenk H.-P."/>
            <person name="Chen F."/>
        </authorList>
    </citation>
    <scope>NUCLEOTIDE SEQUENCE [LARGE SCALE GENOMIC DNA]</scope>
    <source>
        <strain evidence="5">ATCC 33905 / DSM 74 / LMG 10896 / Claus 1</strain>
    </source>
</reference>
<gene>
    <name evidence="4" type="ordered locus">Slin_0153</name>
</gene>
<dbReference type="SMART" id="SM00448">
    <property type="entry name" value="REC"/>
    <property type="match status" value="1"/>
</dbReference>
<feature type="compositionally biased region" description="Polar residues" evidence="2">
    <location>
        <begin position="10"/>
        <end position="23"/>
    </location>
</feature>
<dbReference type="PANTHER" id="PTHR44520:SF1">
    <property type="entry name" value="TWO-COMPONENT SYSTEM REGULATORY PROTEIN"/>
    <property type="match status" value="1"/>
</dbReference>
<evidence type="ECO:0000256" key="1">
    <source>
        <dbReference type="PROSITE-ProRule" id="PRU00169"/>
    </source>
</evidence>
<dbReference type="EMBL" id="CP001769">
    <property type="protein sequence ID" value="ADB36219.1"/>
    <property type="molecule type" value="Genomic_DNA"/>
</dbReference>
<feature type="domain" description="Response regulatory" evidence="3">
    <location>
        <begin position="30"/>
        <end position="155"/>
    </location>
</feature>
<dbReference type="PROSITE" id="PS50110">
    <property type="entry name" value="RESPONSE_REGULATORY"/>
    <property type="match status" value="1"/>
</dbReference>
<dbReference type="InterPro" id="IPR001789">
    <property type="entry name" value="Sig_transdc_resp-reg_receiver"/>
</dbReference>